<comment type="caution">
    <text evidence="1">The sequence shown here is derived from an EMBL/GenBank/DDBJ whole genome shotgun (WGS) entry which is preliminary data.</text>
</comment>
<dbReference type="Proteomes" id="UP000479710">
    <property type="component" value="Unassembled WGS sequence"/>
</dbReference>
<dbReference type="AlphaFoldDB" id="A0A6G1ELV5"/>
<gene>
    <name evidence="1" type="ORF">E2562_017243</name>
</gene>
<evidence type="ECO:0000313" key="2">
    <source>
        <dbReference type="Proteomes" id="UP000479710"/>
    </source>
</evidence>
<name>A0A6G1ELV5_9ORYZ</name>
<dbReference type="EMBL" id="SPHZ02000003">
    <property type="protein sequence ID" value="KAF0925676.1"/>
    <property type="molecule type" value="Genomic_DNA"/>
</dbReference>
<sequence>MAMAKRVLLMKNSEIIGSYQDLSATSLLQAYKAARFDAYVLQLRVKTRESTGITAPNKDGCQCPAITGKKV</sequence>
<organism evidence="1 2">
    <name type="scientific">Oryza meyeriana var. granulata</name>
    <dbReference type="NCBI Taxonomy" id="110450"/>
    <lineage>
        <taxon>Eukaryota</taxon>
        <taxon>Viridiplantae</taxon>
        <taxon>Streptophyta</taxon>
        <taxon>Embryophyta</taxon>
        <taxon>Tracheophyta</taxon>
        <taxon>Spermatophyta</taxon>
        <taxon>Magnoliopsida</taxon>
        <taxon>Liliopsida</taxon>
        <taxon>Poales</taxon>
        <taxon>Poaceae</taxon>
        <taxon>BOP clade</taxon>
        <taxon>Oryzoideae</taxon>
        <taxon>Oryzeae</taxon>
        <taxon>Oryzinae</taxon>
        <taxon>Oryza</taxon>
        <taxon>Oryza meyeriana</taxon>
    </lineage>
</organism>
<reference evidence="1 2" key="1">
    <citation type="submission" date="2019-11" db="EMBL/GenBank/DDBJ databases">
        <title>Whole genome sequence of Oryza granulata.</title>
        <authorList>
            <person name="Li W."/>
        </authorList>
    </citation>
    <scope>NUCLEOTIDE SEQUENCE [LARGE SCALE GENOMIC DNA]</scope>
    <source>
        <strain evidence="2">cv. Menghai</strain>
        <tissue evidence="1">Leaf</tissue>
    </source>
</reference>
<accession>A0A6G1ELV5</accession>
<evidence type="ECO:0000313" key="1">
    <source>
        <dbReference type="EMBL" id="KAF0925676.1"/>
    </source>
</evidence>
<keyword evidence="2" id="KW-1185">Reference proteome</keyword>
<protein>
    <submittedName>
        <fullName evidence="1">Uncharacterized protein</fullName>
    </submittedName>
</protein>
<proteinExistence type="predicted"/>